<protein>
    <submittedName>
        <fullName evidence="3">FTP domain-containing protein</fullName>
    </submittedName>
</protein>
<reference evidence="3" key="1">
    <citation type="submission" date="2016-11" db="UniProtKB">
        <authorList>
            <consortium name="WormBaseParasite"/>
        </authorList>
    </citation>
    <scope>IDENTIFICATION</scope>
</reference>
<organism evidence="2 3">
    <name type="scientific">Macrostomum lignano</name>
    <dbReference type="NCBI Taxonomy" id="282301"/>
    <lineage>
        <taxon>Eukaryota</taxon>
        <taxon>Metazoa</taxon>
        <taxon>Spiralia</taxon>
        <taxon>Lophotrochozoa</taxon>
        <taxon>Platyhelminthes</taxon>
        <taxon>Rhabditophora</taxon>
        <taxon>Macrostomorpha</taxon>
        <taxon>Macrostomida</taxon>
        <taxon>Macrostomidae</taxon>
        <taxon>Macrostomum</taxon>
    </lineage>
</organism>
<sequence>TVRTRSAVAPTVTDSAPGSVSLECASLCALRPACFGFSLLRGLCRFFDLWAFENGTWHSSDECDLHIMLTDKAKLQFISCQQSSVEHGSVCGKAIDGVKNQDAKKGFCSHTGEGKSGWWEGQLARPAFISHVTIYNRVDCCMYRLNKLSLIADGVECNRVDLTVPFSVASFTCKAFGSKVRIVNLQDVPLNILLLSRAASTRHQFADLFCVPEQQLHMLEAVLNAYNNVTTTTKATHIDCLAKCQRVSCSAAISVESNATCEMVTITTAKLSISANQVQQVIGSQVGAKVWKADDSDWPSPAVQLWNSSTGRNGSIQSVLINTTGCYLIKAAGARGGDNLLTNKAGGQGAQVSARVNLTAGTQLSIVVGQMGGSTSRNSEGGGGGGGSFVYRTGDQLLLLAAGGGGGASCLENGKPGETGINGSDSLGNVAKYTGFGGSNGQPGYNNPADTRSDRTHGGCGAGWLGRAVKRRRSSSDGERGGSLADGWRRRRQRLRRRFGGGGSRLGAGGGFSGGGGLSGHVGGGGGSFCRGGCVFGGTSTGHQGFVSRFLRHQVSKLQVAESDSSRTDTKPWSPVQVPPNTQPPLQKEPPPPPLWPKPSPAPPPLKPPPPPAVPLSGLVLLPHPPPPPKPPSQTLPSPALPPTQPSARLPPLSPSEELLLGLTALPSQPAPQPPWLLWLGVPEGLLEPGLPLVPPNPARPLSSPFLLKEAPPPPPAASSSSWSTVRYTKLPPPPPPPSKSKEVEPPI</sequence>
<dbReference type="InterPro" id="IPR008979">
    <property type="entry name" value="Galactose-bd-like_sf"/>
</dbReference>
<evidence type="ECO:0000313" key="2">
    <source>
        <dbReference type="Proteomes" id="UP000095280"/>
    </source>
</evidence>
<keyword evidence="2" id="KW-1185">Reference proteome</keyword>
<feature type="region of interest" description="Disordered" evidence="1">
    <location>
        <begin position="687"/>
        <end position="748"/>
    </location>
</feature>
<dbReference type="AlphaFoldDB" id="A0A1I8HRC7"/>
<evidence type="ECO:0000313" key="3">
    <source>
        <dbReference type="WBParaSite" id="maker-uti_cns_0007538-snap-gene-0.3-mRNA-1"/>
    </source>
</evidence>
<feature type="region of interest" description="Disordered" evidence="1">
    <location>
        <begin position="470"/>
        <end position="491"/>
    </location>
</feature>
<feature type="compositionally biased region" description="Pro residues" evidence="1">
    <location>
        <begin position="623"/>
        <end position="645"/>
    </location>
</feature>
<dbReference type="Pfam" id="PF22633">
    <property type="entry name" value="F5_F8_type_C_2"/>
    <property type="match status" value="1"/>
</dbReference>
<feature type="compositionally biased region" description="Pro residues" evidence="1">
    <location>
        <begin position="577"/>
        <end position="614"/>
    </location>
</feature>
<accession>A0A1I8HRC7</accession>
<proteinExistence type="predicted"/>
<dbReference type="Proteomes" id="UP000095280">
    <property type="component" value="Unplaced"/>
</dbReference>
<dbReference type="WBParaSite" id="maker-uti_cns_0007538-snap-gene-0.3-mRNA-1">
    <property type="protein sequence ID" value="maker-uti_cns_0007538-snap-gene-0.3-mRNA-1"/>
    <property type="gene ID" value="maker-uti_cns_0007538-snap-gene-0.3"/>
</dbReference>
<feature type="region of interest" description="Disordered" evidence="1">
    <location>
        <begin position="561"/>
        <end position="656"/>
    </location>
</feature>
<name>A0A1I8HRC7_9PLAT</name>
<dbReference type="SUPFAM" id="SSF49785">
    <property type="entry name" value="Galactose-binding domain-like"/>
    <property type="match status" value="1"/>
</dbReference>
<dbReference type="Gene3D" id="2.60.120.260">
    <property type="entry name" value="Galactose-binding domain-like"/>
    <property type="match status" value="1"/>
</dbReference>
<evidence type="ECO:0000256" key="1">
    <source>
        <dbReference type="SAM" id="MobiDB-lite"/>
    </source>
</evidence>